<sequence length="441" mass="47264">MTQSREAPIPHQPVIGVAGPSDLVAQIIELGAGLAGDQADWRLVGIAYHDEGEVAKELARVQSGLDACLFAGPLPYDLAHAAGGLAVPATYIPLSGSALYGALLRAVLEQHADIRRVSIDSVPRNEIHEAYADLHIPVTDVRVVEYRDPESPAEFFEFHRDAYRRGATELALTSVRSVAQRLADAEVPVLLMRPTTATIRSALRTTALLGIGSRLEDSQIAIGIVELPSGPTGEYGRDQLRLAVHHILLDEARRMDATVLSRDERSYYIVATFGSLTAATDDLSAPPFVERIRQEVGLDVELGIGLGLTARAAEANARTALARASTAAGESSYVVGADGTVLTAPIRQSARQLSHDDAHSKARTTLDRLARALGSGAEVPTDRLVVDASAVAELLDITPRAARRVLHTLTETGLAWQMPPLRSAGPGRPRQLYRLLPEKLS</sequence>
<accession>A0A076MYI0</accession>
<dbReference type="HOGENOM" id="CLU_046979_3_0_11"/>
<dbReference type="STRING" id="1068978.AMETH_6142"/>
<dbReference type="KEGG" id="amq:AMETH_6142"/>
<dbReference type="eggNOG" id="COG2345">
    <property type="taxonomic scope" value="Bacteria"/>
</dbReference>
<dbReference type="OrthoDB" id="3526857at2"/>
<keyword evidence="2" id="KW-1185">Reference proteome</keyword>
<evidence type="ECO:0000313" key="1">
    <source>
        <dbReference type="EMBL" id="AIJ26234.1"/>
    </source>
</evidence>
<dbReference type="InterPro" id="IPR043128">
    <property type="entry name" value="Rev_trsase/Diguanyl_cyclase"/>
</dbReference>
<dbReference type="Gene3D" id="3.30.70.270">
    <property type="match status" value="1"/>
</dbReference>
<evidence type="ECO:0008006" key="3">
    <source>
        <dbReference type="Google" id="ProtNLM"/>
    </source>
</evidence>
<name>A0A076MYI0_AMYME</name>
<dbReference type="RefSeq" id="WP_051079466.1">
    <property type="nucleotide sequence ID" value="NZ_AQUL01000001.1"/>
</dbReference>
<dbReference type="Proteomes" id="UP000062973">
    <property type="component" value="Chromosome"/>
</dbReference>
<dbReference type="EMBL" id="CP009110">
    <property type="protein sequence ID" value="AIJ26234.1"/>
    <property type="molecule type" value="Genomic_DNA"/>
</dbReference>
<proteinExistence type="predicted"/>
<gene>
    <name evidence="1" type="ORF">AMETH_6142</name>
</gene>
<reference evidence="1 2" key="1">
    <citation type="submission" date="2014-07" db="EMBL/GenBank/DDBJ databases">
        <title>Whole Genome Sequence of the Amycolatopsis methanolica 239.</title>
        <authorList>
            <person name="Tang B."/>
        </authorList>
    </citation>
    <scope>NUCLEOTIDE SEQUENCE [LARGE SCALE GENOMIC DNA]</scope>
    <source>
        <strain evidence="1 2">239</strain>
    </source>
</reference>
<organism evidence="1 2">
    <name type="scientific">Amycolatopsis methanolica 239</name>
    <dbReference type="NCBI Taxonomy" id="1068978"/>
    <lineage>
        <taxon>Bacteria</taxon>
        <taxon>Bacillati</taxon>
        <taxon>Actinomycetota</taxon>
        <taxon>Actinomycetes</taxon>
        <taxon>Pseudonocardiales</taxon>
        <taxon>Pseudonocardiaceae</taxon>
        <taxon>Amycolatopsis</taxon>
        <taxon>Amycolatopsis methanolica group</taxon>
    </lineage>
</organism>
<protein>
    <recommendedName>
        <fullName evidence="3">Transcriptional regulator</fullName>
    </recommendedName>
</protein>
<dbReference type="AlphaFoldDB" id="A0A076MYI0"/>
<evidence type="ECO:0000313" key="2">
    <source>
        <dbReference type="Proteomes" id="UP000062973"/>
    </source>
</evidence>
<dbReference type="PATRIC" id="fig|1068978.7.peg.6600"/>